<dbReference type="Pfam" id="PF13021">
    <property type="entry name" value="DUF3885"/>
    <property type="match status" value="1"/>
</dbReference>
<dbReference type="RefSeq" id="WP_203418361.1">
    <property type="nucleotide sequence ID" value="NZ_CP069352.1"/>
</dbReference>
<evidence type="ECO:0000313" key="2">
    <source>
        <dbReference type="EMBL" id="QRK82184.1"/>
    </source>
</evidence>
<reference evidence="2 3" key="1">
    <citation type="submission" date="2021-02" db="EMBL/GenBank/DDBJ databases">
        <authorList>
            <person name="Cea Torrescassana E."/>
        </authorList>
    </citation>
    <scope>NUCLEOTIDE SEQUENCE [LARGE SCALE GENOMIC DNA]</scope>
    <source>
        <strain evidence="2 3">CT364</strain>
    </source>
</reference>
<evidence type="ECO:0000259" key="1">
    <source>
        <dbReference type="Pfam" id="PF13021"/>
    </source>
</evidence>
<protein>
    <submittedName>
        <fullName evidence="2">DUF3885 domain-containing protein</fullName>
    </submittedName>
</protein>
<dbReference type="InterPro" id="IPR024976">
    <property type="entry name" value="DUF3885"/>
</dbReference>
<keyword evidence="3" id="KW-1185">Reference proteome</keyword>
<name>A0ABX7GCE5_9PSED</name>
<reference evidence="2 3" key="2">
    <citation type="submission" date="2021-03" db="EMBL/GenBank/DDBJ databases">
        <title>P. granadensis CT364 genome publication.</title>
        <authorList>
            <person name="Stach J."/>
            <person name="Montero-Calasanz Md.C."/>
        </authorList>
    </citation>
    <scope>NUCLEOTIDE SEQUENCE [LARGE SCALE GENOMIC DNA]</scope>
    <source>
        <strain evidence="2 3">CT364</strain>
    </source>
</reference>
<organism evidence="2 3">
    <name type="scientific">Pseudomonas granadensis</name>
    <dbReference type="NCBI Taxonomy" id="1421430"/>
    <lineage>
        <taxon>Bacteria</taxon>
        <taxon>Pseudomonadati</taxon>
        <taxon>Pseudomonadota</taxon>
        <taxon>Gammaproteobacteria</taxon>
        <taxon>Pseudomonadales</taxon>
        <taxon>Pseudomonadaceae</taxon>
        <taxon>Pseudomonas</taxon>
    </lineage>
</organism>
<dbReference type="EMBL" id="CP069352">
    <property type="protein sequence ID" value="QRK82184.1"/>
    <property type="molecule type" value="Genomic_DNA"/>
</dbReference>
<dbReference type="Proteomes" id="UP000663686">
    <property type="component" value="Chromosome"/>
</dbReference>
<gene>
    <name evidence="2" type="ORF">JN757_16645</name>
</gene>
<proteinExistence type="predicted"/>
<accession>A0ABX7GCE5</accession>
<evidence type="ECO:0000313" key="3">
    <source>
        <dbReference type="Proteomes" id="UP000663686"/>
    </source>
</evidence>
<sequence>MNLHFEIERIFAGKAFARPLFYSCPGGLRFALSGSGGVLEQFLTALLKAKEICSDIFLNDTTVVACLRFHSGANKFAHRRRIQALRSAGINIPSECSVWSEEIDPHQWFCDGEPEFWINVAFEAPATLLQSLLWCALTKDFAAIQPNPQCAVYLFNLNKQVMIFPYDDRGMDVVGPNKDLLAKLYRQFPGYLLDYDRHTMDATFEKFLR</sequence>
<feature type="domain" description="DUF3885" evidence="1">
    <location>
        <begin position="5"/>
        <end position="196"/>
    </location>
</feature>